<dbReference type="Pfam" id="PF00069">
    <property type="entry name" value="Pkinase"/>
    <property type="match status" value="1"/>
</dbReference>
<comment type="caution">
    <text evidence="5">The sequence shown here is derived from an EMBL/GenBank/DDBJ whole genome shotgun (WGS) entry which is preliminary data.</text>
</comment>
<dbReference type="CDD" id="cd14014">
    <property type="entry name" value="STKc_PknB_like"/>
    <property type="match status" value="1"/>
</dbReference>
<dbReference type="PANTHER" id="PTHR24347">
    <property type="entry name" value="SERINE/THREONINE-PROTEIN KINASE"/>
    <property type="match status" value="1"/>
</dbReference>
<keyword evidence="2 3" id="KW-0067">ATP-binding</keyword>
<feature type="binding site" evidence="3">
    <location>
        <position position="47"/>
    </location>
    <ligand>
        <name>ATP</name>
        <dbReference type="ChEBI" id="CHEBI:30616"/>
    </ligand>
</feature>
<dbReference type="EMBL" id="DQBS01000069">
    <property type="protein sequence ID" value="HCO69517.1"/>
    <property type="molecule type" value="Genomic_DNA"/>
</dbReference>
<dbReference type="PROSITE" id="PS00107">
    <property type="entry name" value="PROTEIN_KINASE_ATP"/>
    <property type="match status" value="1"/>
</dbReference>
<dbReference type="Proteomes" id="UP000264215">
    <property type="component" value="Unassembled WGS sequence"/>
</dbReference>
<dbReference type="InterPro" id="IPR011009">
    <property type="entry name" value="Kinase-like_dom_sf"/>
</dbReference>
<keyword evidence="5" id="KW-0418">Kinase</keyword>
<dbReference type="Gene3D" id="3.30.200.20">
    <property type="entry name" value="Phosphorylase Kinase, domain 1"/>
    <property type="match status" value="1"/>
</dbReference>
<evidence type="ECO:0000313" key="5">
    <source>
        <dbReference type="EMBL" id="HCO69517.1"/>
    </source>
</evidence>
<dbReference type="SUPFAM" id="SSF56112">
    <property type="entry name" value="Protein kinase-like (PK-like)"/>
    <property type="match status" value="1"/>
</dbReference>
<dbReference type="InterPro" id="IPR017441">
    <property type="entry name" value="Protein_kinase_ATP_BS"/>
</dbReference>
<accession>A0A3D3TLL1</accession>
<reference evidence="5 6" key="1">
    <citation type="journal article" date="2018" name="Nat. Biotechnol.">
        <title>A standardized bacterial taxonomy based on genome phylogeny substantially revises the tree of life.</title>
        <authorList>
            <person name="Parks D.H."/>
            <person name="Chuvochina M."/>
            <person name="Waite D.W."/>
            <person name="Rinke C."/>
            <person name="Skarshewski A."/>
            <person name="Chaumeil P.A."/>
            <person name="Hugenholtz P."/>
        </authorList>
    </citation>
    <scope>NUCLEOTIDE SEQUENCE [LARGE SCALE GENOMIC DNA]</scope>
    <source>
        <strain evidence="5">UBA9905</strain>
    </source>
</reference>
<dbReference type="AlphaFoldDB" id="A0A3D3TLL1"/>
<name>A0A3D3TLL1_9BACT</name>
<evidence type="ECO:0000256" key="2">
    <source>
        <dbReference type="ARBA" id="ARBA00022840"/>
    </source>
</evidence>
<dbReference type="Gene3D" id="1.10.510.10">
    <property type="entry name" value="Transferase(Phosphotransferase) domain 1"/>
    <property type="match status" value="1"/>
</dbReference>
<dbReference type="GO" id="GO:0004674">
    <property type="term" value="F:protein serine/threonine kinase activity"/>
    <property type="evidence" value="ECO:0007669"/>
    <property type="project" value="UniProtKB-KW"/>
</dbReference>
<organism evidence="5 6">
    <name type="scientific">Mesotoga infera</name>
    <dbReference type="NCBI Taxonomy" id="1236046"/>
    <lineage>
        <taxon>Bacteria</taxon>
        <taxon>Thermotogati</taxon>
        <taxon>Thermotogota</taxon>
        <taxon>Thermotogae</taxon>
        <taxon>Kosmotogales</taxon>
        <taxon>Kosmotogaceae</taxon>
        <taxon>Mesotoga</taxon>
    </lineage>
</organism>
<evidence type="ECO:0000256" key="3">
    <source>
        <dbReference type="PROSITE-ProRule" id="PRU10141"/>
    </source>
</evidence>
<keyword evidence="1 3" id="KW-0547">Nucleotide-binding</keyword>
<sequence length="286" mass="32495">MMTIEYYLSEGTILKKRYRVIEPLGRGGFGLTYLCSDFHKGNNVAVKEFFPRGVEREGNNVKPVSDDLREIYYDKLSSFSEEFTIMSRIEDGRVVKVLDLFTENNTAYYVMEYISGKTLKDTVKDEGVMNDAKAFEMVDSILEGVSSIHERGYIHGDLKPTNVMLTDDGKVKVMDFGAACLKDVYLMNSLSKVVSLSYTCPEKFYSSSPPNYSWDVYSVGGILYFLLSGEDPVPSTERVKGVPLIFDTFSRRAKRILDKSMALVSEKRYSDATAFRRALKSRFFGF</sequence>
<evidence type="ECO:0000313" key="6">
    <source>
        <dbReference type="Proteomes" id="UP000264215"/>
    </source>
</evidence>
<keyword evidence="5" id="KW-0808">Transferase</keyword>
<dbReference type="SMART" id="SM00220">
    <property type="entry name" value="S_TKc"/>
    <property type="match status" value="1"/>
</dbReference>
<dbReference type="InterPro" id="IPR008271">
    <property type="entry name" value="Ser/Thr_kinase_AS"/>
</dbReference>
<evidence type="ECO:0000256" key="1">
    <source>
        <dbReference type="ARBA" id="ARBA00022741"/>
    </source>
</evidence>
<keyword evidence="5" id="KW-0723">Serine/threonine-protein kinase</keyword>
<feature type="domain" description="Protein kinase" evidence="4">
    <location>
        <begin position="18"/>
        <end position="284"/>
    </location>
</feature>
<dbReference type="PROSITE" id="PS00108">
    <property type="entry name" value="PROTEIN_KINASE_ST"/>
    <property type="match status" value="1"/>
</dbReference>
<proteinExistence type="predicted"/>
<gene>
    <name evidence="5" type="ORF">DIT26_02860</name>
</gene>
<evidence type="ECO:0000259" key="4">
    <source>
        <dbReference type="PROSITE" id="PS50011"/>
    </source>
</evidence>
<protein>
    <submittedName>
        <fullName evidence="5">Serine/threonine protein kinase</fullName>
    </submittedName>
</protein>
<dbReference type="GO" id="GO:0005524">
    <property type="term" value="F:ATP binding"/>
    <property type="evidence" value="ECO:0007669"/>
    <property type="project" value="UniProtKB-UniRule"/>
</dbReference>
<dbReference type="InterPro" id="IPR000719">
    <property type="entry name" value="Prot_kinase_dom"/>
</dbReference>
<dbReference type="PROSITE" id="PS50011">
    <property type="entry name" value="PROTEIN_KINASE_DOM"/>
    <property type="match status" value="1"/>
</dbReference>